<dbReference type="Proteomes" id="UP000321617">
    <property type="component" value="Unassembled WGS sequence"/>
</dbReference>
<sequence>MDGNMGGDSGAGWSGAGLPSRPSRRSKDSPSRMSVTGWIITIGGVALVGGMIAWGILTR</sequence>
<feature type="region of interest" description="Disordered" evidence="1">
    <location>
        <begin position="1"/>
        <end position="33"/>
    </location>
</feature>
<organism evidence="3 4">
    <name type="scientific">Stackebrandtia albiflava</name>
    <dbReference type="NCBI Taxonomy" id="406432"/>
    <lineage>
        <taxon>Bacteria</taxon>
        <taxon>Bacillati</taxon>
        <taxon>Actinomycetota</taxon>
        <taxon>Actinomycetes</taxon>
        <taxon>Glycomycetales</taxon>
        <taxon>Glycomycetaceae</taxon>
        <taxon>Stackebrandtia</taxon>
    </lineage>
</organism>
<feature type="transmembrane region" description="Helical" evidence="2">
    <location>
        <begin position="35"/>
        <end position="57"/>
    </location>
</feature>
<reference evidence="3 4" key="1">
    <citation type="journal article" date="2013" name="Stand. Genomic Sci.">
        <title>Genomic Encyclopedia of Type Strains, Phase I: The one thousand microbial genomes (KMG-I) project.</title>
        <authorList>
            <person name="Kyrpides N.C."/>
            <person name="Woyke T."/>
            <person name="Eisen J.A."/>
            <person name="Garrity G."/>
            <person name="Lilburn T.G."/>
            <person name="Beck B.J."/>
            <person name="Whitman W.B."/>
            <person name="Hugenholtz P."/>
            <person name="Klenk H.P."/>
        </authorList>
    </citation>
    <scope>NUCLEOTIDE SEQUENCE [LARGE SCALE GENOMIC DNA]</scope>
    <source>
        <strain evidence="3 4">DSM 45044</strain>
    </source>
</reference>
<keyword evidence="2" id="KW-0812">Transmembrane</keyword>
<dbReference type="AlphaFoldDB" id="A0A562ULF2"/>
<evidence type="ECO:0000313" key="4">
    <source>
        <dbReference type="Proteomes" id="UP000321617"/>
    </source>
</evidence>
<evidence type="ECO:0000256" key="2">
    <source>
        <dbReference type="SAM" id="Phobius"/>
    </source>
</evidence>
<gene>
    <name evidence="3" type="ORF">LX16_5184</name>
</gene>
<keyword evidence="4" id="KW-1185">Reference proteome</keyword>
<dbReference type="EMBL" id="VLLL01000012">
    <property type="protein sequence ID" value="TWJ06448.1"/>
    <property type="molecule type" value="Genomic_DNA"/>
</dbReference>
<evidence type="ECO:0000256" key="1">
    <source>
        <dbReference type="SAM" id="MobiDB-lite"/>
    </source>
</evidence>
<keyword evidence="2" id="KW-1133">Transmembrane helix</keyword>
<protein>
    <submittedName>
        <fullName evidence="3">Uncharacterized protein</fullName>
    </submittedName>
</protein>
<accession>A0A562ULF2</accession>
<proteinExistence type="predicted"/>
<feature type="compositionally biased region" description="Gly residues" evidence="1">
    <location>
        <begin position="1"/>
        <end position="15"/>
    </location>
</feature>
<evidence type="ECO:0000313" key="3">
    <source>
        <dbReference type="EMBL" id="TWJ06448.1"/>
    </source>
</evidence>
<keyword evidence="2" id="KW-0472">Membrane</keyword>
<comment type="caution">
    <text evidence="3">The sequence shown here is derived from an EMBL/GenBank/DDBJ whole genome shotgun (WGS) entry which is preliminary data.</text>
</comment>
<name>A0A562ULF2_9ACTN</name>